<keyword evidence="2" id="KW-1185">Reference proteome</keyword>
<evidence type="ECO:0000313" key="1">
    <source>
        <dbReference type="EMBL" id="EMP36594.1"/>
    </source>
</evidence>
<dbReference type="Proteomes" id="UP000031443">
    <property type="component" value="Unassembled WGS sequence"/>
</dbReference>
<protein>
    <submittedName>
        <fullName evidence="1">Uncharacterized protein</fullName>
    </submittedName>
</protein>
<name>M7BHB4_CHEMY</name>
<accession>M7BHB4</accession>
<reference evidence="2" key="1">
    <citation type="journal article" date="2013" name="Nat. Genet.">
        <title>The draft genomes of soft-shell turtle and green sea turtle yield insights into the development and evolution of the turtle-specific body plan.</title>
        <authorList>
            <person name="Wang Z."/>
            <person name="Pascual-Anaya J."/>
            <person name="Zadissa A."/>
            <person name="Li W."/>
            <person name="Niimura Y."/>
            <person name="Huang Z."/>
            <person name="Li C."/>
            <person name="White S."/>
            <person name="Xiong Z."/>
            <person name="Fang D."/>
            <person name="Wang B."/>
            <person name="Ming Y."/>
            <person name="Chen Y."/>
            <person name="Zheng Y."/>
            <person name="Kuraku S."/>
            <person name="Pignatelli M."/>
            <person name="Herrero J."/>
            <person name="Beal K."/>
            <person name="Nozawa M."/>
            <person name="Li Q."/>
            <person name="Wang J."/>
            <person name="Zhang H."/>
            <person name="Yu L."/>
            <person name="Shigenobu S."/>
            <person name="Wang J."/>
            <person name="Liu J."/>
            <person name="Flicek P."/>
            <person name="Searle S."/>
            <person name="Wang J."/>
            <person name="Kuratani S."/>
            <person name="Yin Y."/>
            <person name="Aken B."/>
            <person name="Zhang G."/>
            <person name="Irie N."/>
        </authorList>
    </citation>
    <scope>NUCLEOTIDE SEQUENCE [LARGE SCALE GENOMIC DNA]</scope>
</reference>
<evidence type="ECO:0000313" key="2">
    <source>
        <dbReference type="Proteomes" id="UP000031443"/>
    </source>
</evidence>
<organism evidence="1 2">
    <name type="scientific">Chelonia mydas</name>
    <name type="common">Green sea-turtle</name>
    <name type="synonym">Chelonia agassizi</name>
    <dbReference type="NCBI Taxonomy" id="8469"/>
    <lineage>
        <taxon>Eukaryota</taxon>
        <taxon>Metazoa</taxon>
        <taxon>Chordata</taxon>
        <taxon>Craniata</taxon>
        <taxon>Vertebrata</taxon>
        <taxon>Euteleostomi</taxon>
        <taxon>Archelosauria</taxon>
        <taxon>Testudinata</taxon>
        <taxon>Testudines</taxon>
        <taxon>Cryptodira</taxon>
        <taxon>Durocryptodira</taxon>
        <taxon>Americhelydia</taxon>
        <taxon>Chelonioidea</taxon>
        <taxon>Cheloniidae</taxon>
        <taxon>Chelonia</taxon>
    </lineage>
</organism>
<sequence length="175" mass="19566">MQRIECATFTQNKMQKDLHIVLPDLLDATLGNLLAESPDTARLHYILRSLESSSQRGRRSFLQTAVLAIHDPLLRVCQAGLLLTYSLLGEAQQLVGDKITNPAVTKVWTQGNAVLRCMCPARYSLVKGSNTALGNGIWAIRKRSWKFSMGRGNGETRWDDVYDWNVSVAGYNSLR</sequence>
<gene>
    <name evidence="1" type="ORF">UY3_06216</name>
</gene>
<proteinExistence type="predicted"/>
<dbReference type="AlphaFoldDB" id="M7BHB4"/>
<dbReference type="EMBL" id="KB524583">
    <property type="protein sequence ID" value="EMP36594.1"/>
    <property type="molecule type" value="Genomic_DNA"/>
</dbReference>